<evidence type="ECO:0000313" key="8">
    <source>
        <dbReference type="EMBL" id="SOE17312.1"/>
    </source>
</evidence>
<name>A0A286IB65_9HYPH</name>
<dbReference type="NCBIfam" id="TIGR00765">
    <property type="entry name" value="yihY_not_rbn"/>
    <property type="match status" value="1"/>
</dbReference>
<evidence type="ECO:0000313" key="9">
    <source>
        <dbReference type="Proteomes" id="UP000219465"/>
    </source>
</evidence>
<protein>
    <submittedName>
        <fullName evidence="8">Membrane protein</fullName>
    </submittedName>
</protein>
<feature type="transmembrane region" description="Helical" evidence="7">
    <location>
        <begin position="199"/>
        <end position="221"/>
    </location>
</feature>
<evidence type="ECO:0000256" key="2">
    <source>
        <dbReference type="ARBA" id="ARBA00022475"/>
    </source>
</evidence>
<proteinExistence type="predicted"/>
<keyword evidence="4 7" id="KW-1133">Transmembrane helix</keyword>
<keyword evidence="3 7" id="KW-0812">Transmembrane</keyword>
<evidence type="ECO:0000256" key="3">
    <source>
        <dbReference type="ARBA" id="ARBA00022692"/>
    </source>
</evidence>
<dbReference type="RefSeq" id="WP_097107826.1">
    <property type="nucleotide sequence ID" value="NZ_OCPC01000003.1"/>
</dbReference>
<keyword evidence="9" id="KW-1185">Reference proteome</keyword>
<evidence type="ECO:0000256" key="1">
    <source>
        <dbReference type="ARBA" id="ARBA00004651"/>
    </source>
</evidence>
<dbReference type="PANTHER" id="PTHR30213:SF0">
    <property type="entry name" value="UPF0761 MEMBRANE PROTEIN YIHY"/>
    <property type="match status" value="1"/>
</dbReference>
<feature type="transmembrane region" description="Helical" evidence="7">
    <location>
        <begin position="164"/>
        <end position="187"/>
    </location>
</feature>
<dbReference type="PANTHER" id="PTHR30213">
    <property type="entry name" value="INNER MEMBRANE PROTEIN YHJD"/>
    <property type="match status" value="1"/>
</dbReference>
<feature type="transmembrane region" description="Helical" evidence="7">
    <location>
        <begin position="269"/>
        <end position="291"/>
    </location>
</feature>
<feature type="compositionally biased region" description="Basic and acidic residues" evidence="6">
    <location>
        <begin position="330"/>
        <end position="351"/>
    </location>
</feature>
<dbReference type="EMBL" id="OCPC01000003">
    <property type="protein sequence ID" value="SOE17312.1"/>
    <property type="molecule type" value="Genomic_DNA"/>
</dbReference>
<keyword evidence="2" id="KW-1003">Cell membrane</keyword>
<gene>
    <name evidence="8" type="ORF">SAMN05877838_2210</name>
</gene>
<keyword evidence="5 7" id="KW-0472">Membrane</keyword>
<sequence>MSSNTETGHDAFETGSGRGRAARSPLAIPARGWFDILKRVANEISADNLLLVAGGATFYMLLAMVPFISAVVSIYGLFSDPTSLTNHIAAFSNIVPQAMLGIIEDQLIRLTSKDNTTLGLTLIVSVGLSLWSANAGMKSIFQSLNVVYDESEKRGFVRLTLTTLVFTIAAVATILVLAGTVIVLPVVFSYIPAAESTEWLVQGVSFAVMFAIIISGLTLLYRYGPSRSSARWGWLWIGAIAAAVLILVVSLAFTIYVSNFAKFDETYGSLGAIIGFMMWLWLMISVVLIGAEVNAEIEHHTIRDTTVGERQPMGQRGAVKADAVPWSSADDARGADTERQDTVPPQLDDRPPAGFAAGAFVGFIVASLLRERR</sequence>
<dbReference type="Proteomes" id="UP000219465">
    <property type="component" value="Unassembled WGS sequence"/>
</dbReference>
<reference evidence="9" key="1">
    <citation type="submission" date="2017-08" db="EMBL/GenBank/DDBJ databases">
        <authorList>
            <person name="Varghese N."/>
            <person name="Submissions S."/>
        </authorList>
    </citation>
    <scope>NUCLEOTIDE SEQUENCE [LARGE SCALE GENOMIC DNA]</scope>
    <source>
        <strain evidence="9">KCTC 23107</strain>
    </source>
</reference>
<feature type="transmembrane region" description="Helical" evidence="7">
    <location>
        <begin position="49"/>
        <end position="78"/>
    </location>
</feature>
<organism evidence="8 9">
    <name type="scientific">Hoeflea halophila</name>
    <dbReference type="NCBI Taxonomy" id="714899"/>
    <lineage>
        <taxon>Bacteria</taxon>
        <taxon>Pseudomonadati</taxon>
        <taxon>Pseudomonadota</taxon>
        <taxon>Alphaproteobacteria</taxon>
        <taxon>Hyphomicrobiales</taxon>
        <taxon>Rhizobiaceae</taxon>
        <taxon>Hoeflea</taxon>
    </lineage>
</organism>
<feature type="region of interest" description="Disordered" evidence="6">
    <location>
        <begin position="306"/>
        <end position="351"/>
    </location>
</feature>
<evidence type="ECO:0000256" key="5">
    <source>
        <dbReference type="ARBA" id="ARBA00023136"/>
    </source>
</evidence>
<feature type="region of interest" description="Disordered" evidence="6">
    <location>
        <begin position="1"/>
        <end position="22"/>
    </location>
</feature>
<accession>A0A286IB65</accession>
<feature type="transmembrane region" description="Helical" evidence="7">
    <location>
        <begin position="233"/>
        <end position="257"/>
    </location>
</feature>
<dbReference type="OrthoDB" id="9781030at2"/>
<evidence type="ECO:0000256" key="6">
    <source>
        <dbReference type="SAM" id="MobiDB-lite"/>
    </source>
</evidence>
<dbReference type="AlphaFoldDB" id="A0A286IB65"/>
<evidence type="ECO:0000256" key="7">
    <source>
        <dbReference type="SAM" id="Phobius"/>
    </source>
</evidence>
<dbReference type="InterPro" id="IPR017039">
    <property type="entry name" value="Virul_fac_BrkB"/>
</dbReference>
<evidence type="ECO:0000256" key="4">
    <source>
        <dbReference type="ARBA" id="ARBA00022989"/>
    </source>
</evidence>
<dbReference type="GO" id="GO:0005886">
    <property type="term" value="C:plasma membrane"/>
    <property type="evidence" value="ECO:0007669"/>
    <property type="project" value="UniProtKB-SubCell"/>
</dbReference>
<dbReference type="Pfam" id="PF03631">
    <property type="entry name" value="Virul_fac_BrkB"/>
    <property type="match status" value="1"/>
</dbReference>
<comment type="subcellular location">
    <subcellularLocation>
        <location evidence="1">Cell membrane</location>
        <topology evidence="1">Multi-pass membrane protein</topology>
    </subcellularLocation>
</comment>